<evidence type="ECO:0000313" key="3">
    <source>
        <dbReference type="Proteomes" id="UP000001219"/>
    </source>
</evidence>
<name>D0LB48_GORB4</name>
<feature type="compositionally biased region" description="Basic and acidic residues" evidence="1">
    <location>
        <begin position="1"/>
        <end position="14"/>
    </location>
</feature>
<feature type="region of interest" description="Disordered" evidence="1">
    <location>
        <begin position="1"/>
        <end position="39"/>
    </location>
</feature>
<organism evidence="2 3">
    <name type="scientific">Gordonia bronchialis (strain ATCC 25592 / DSM 43247 / BCRC 13721 / JCM 3198 / KCTC 3076 / NBRC 16047 / NCTC 10667)</name>
    <name type="common">Rhodococcus bronchialis</name>
    <dbReference type="NCBI Taxonomy" id="526226"/>
    <lineage>
        <taxon>Bacteria</taxon>
        <taxon>Bacillati</taxon>
        <taxon>Actinomycetota</taxon>
        <taxon>Actinomycetes</taxon>
        <taxon>Mycobacteriales</taxon>
        <taxon>Gordoniaceae</taxon>
        <taxon>Gordonia</taxon>
    </lineage>
</organism>
<dbReference type="EMBL" id="CP001802">
    <property type="protein sequence ID" value="ACY19479.1"/>
    <property type="molecule type" value="Genomic_DNA"/>
</dbReference>
<feature type="compositionally biased region" description="Basic and acidic residues" evidence="1">
    <location>
        <begin position="24"/>
        <end position="39"/>
    </location>
</feature>
<proteinExistence type="predicted"/>
<accession>D0LB48</accession>
<dbReference type="Proteomes" id="UP000001219">
    <property type="component" value="Chromosome"/>
</dbReference>
<dbReference type="AlphaFoldDB" id="D0LB48"/>
<evidence type="ECO:0000313" key="2">
    <source>
        <dbReference type="EMBL" id="ACY19479.1"/>
    </source>
</evidence>
<dbReference type="KEGG" id="gbr:Gbro_0130"/>
<sequence>MIDEKLRPRGDHGVDVQFVGSTADSRHHIDQGVGDRRRDAQRHLAQIDGGDDLRTRQGRIHLVDQPCHRG</sequence>
<reference evidence="3" key="1">
    <citation type="submission" date="2009-10" db="EMBL/GenBank/DDBJ databases">
        <title>The complete chromosome of Gordonia bronchialis DSM 43247.</title>
        <authorList>
            <consortium name="US DOE Joint Genome Institute (JGI-PGF)"/>
            <person name="Lucas S."/>
            <person name="Copeland A."/>
            <person name="Lapidus A."/>
            <person name="Glavina del Rio T."/>
            <person name="Dalin E."/>
            <person name="Tice H."/>
            <person name="Bruce D."/>
            <person name="Goodwin L."/>
            <person name="Pitluck S."/>
            <person name="Kyrpides N."/>
            <person name="Mavromatis K."/>
            <person name="Ivanova N."/>
            <person name="Ovchinnikova G."/>
            <person name="Saunders E."/>
            <person name="Brettin T."/>
            <person name="Detter J.C."/>
            <person name="Han C."/>
            <person name="Larimer F."/>
            <person name="Land M."/>
            <person name="Hauser L."/>
            <person name="Markowitz V."/>
            <person name="Cheng J.-F."/>
            <person name="Hugenholtz P."/>
            <person name="Woyke T."/>
            <person name="Wu D."/>
            <person name="Jando M."/>
            <person name="Schneider S."/>
            <person name="Goeker M."/>
            <person name="Klenk H.-P."/>
            <person name="Eisen J.A."/>
        </authorList>
    </citation>
    <scope>NUCLEOTIDE SEQUENCE [LARGE SCALE GENOMIC DNA]</scope>
    <source>
        <strain evidence="3">ATCC 25592 / DSM 43247 / BCRC 13721 / JCM 3198 / KCTC 3076 / NBRC 16047 / NCTC 10667</strain>
    </source>
</reference>
<gene>
    <name evidence="2" type="ordered locus">Gbro_0130</name>
</gene>
<reference evidence="2 3" key="2">
    <citation type="journal article" date="2010" name="Stand. Genomic Sci.">
        <title>Complete genome sequence of Gordonia bronchialis type strain (3410).</title>
        <authorList>
            <person name="Ivanova N."/>
            <person name="Sikorski J."/>
            <person name="Jando M."/>
            <person name="Lapidus A."/>
            <person name="Nolan M."/>
            <person name="Lucas S."/>
            <person name="Del Rio T.G."/>
            <person name="Tice H."/>
            <person name="Copeland A."/>
            <person name="Cheng J.F."/>
            <person name="Chen F."/>
            <person name="Bruce D."/>
            <person name="Goodwin L."/>
            <person name="Pitluck S."/>
            <person name="Mavromatis K."/>
            <person name="Ovchinnikova G."/>
            <person name="Pati A."/>
            <person name="Chen A."/>
            <person name="Palaniappan K."/>
            <person name="Land M."/>
            <person name="Hauser L."/>
            <person name="Chang Y.J."/>
            <person name="Jeffries C.D."/>
            <person name="Chain P."/>
            <person name="Saunders E."/>
            <person name="Han C."/>
            <person name="Detter J.C."/>
            <person name="Brettin T."/>
            <person name="Rohde M."/>
            <person name="Goker M."/>
            <person name="Bristow J."/>
            <person name="Eisen J.A."/>
            <person name="Markowitz V."/>
            <person name="Hugenholtz P."/>
            <person name="Klenk H.P."/>
            <person name="Kyrpides N.C."/>
        </authorList>
    </citation>
    <scope>NUCLEOTIDE SEQUENCE [LARGE SCALE GENOMIC DNA]</scope>
    <source>
        <strain evidence="3">ATCC 25592 / DSM 43247 / BCRC 13721 / JCM 3198 / KCTC 3076 / NBRC 16047 / NCTC 10667</strain>
    </source>
</reference>
<dbReference type="HOGENOM" id="CLU_2752134_0_0_11"/>
<evidence type="ECO:0000256" key="1">
    <source>
        <dbReference type="SAM" id="MobiDB-lite"/>
    </source>
</evidence>
<keyword evidence="3" id="KW-1185">Reference proteome</keyword>
<protein>
    <submittedName>
        <fullName evidence="2">Uncharacterized protein</fullName>
    </submittedName>
</protein>